<sequence>MAVVSDSFPVSPQHRMIPGPIDGSFDGASFSSHQASSGSTSSGTSDGSSPRSDPKAASAEQDGIVPDTADSENRRTSSDVQDRAADPPKLPVTTKRTPDDFIFEKVIGEGSFSTVYLARDIHTSKQWAIKVCEKMHIKREKKEKSIMREKEIMQLLGLHPSPFFVKLFCSFPDQYRLYFVMTYAKNGEILPYIHKVGCFDAECTKFYGGEVILALEHLHKLGIIHRDLKPENILLNEHMHILITDFGSAKLDNLPDVVEVAASSGDEDLPGARPRRNSFVGTADYVSPELLTNKDATRTVDLWALGCFLYQLLAGLPPFRAPNEYLIFQKIIKLEYSFPDGFNPVAKDLVAKLLVKNSKERLGSDAMGGYPVLKSHPFFEELEWETLHTIKPPAITPYLPASGDNEELRSDIVISPNIKPGFDEKQLSRLLDLQLREGSGLKPSDSKSNDSGGAKGTILDISPEDYAERLAVQAKNNQWHPFVDNHLILKQGFIDKRKGLFARRRMFLLTTGPHFYYVDPVSMVLKGEIPWSANMRPEPKNFKTFFVHTPNRTYYLEDQQGYALEWCRVLEEVRALTFDKRVGSSEQGKETKELKNSI</sequence>
<organism evidence="17 18">
    <name type="scientific">Ramazzottius varieornatus</name>
    <name type="common">Water bear</name>
    <name type="synonym">Tardigrade</name>
    <dbReference type="NCBI Taxonomy" id="947166"/>
    <lineage>
        <taxon>Eukaryota</taxon>
        <taxon>Metazoa</taxon>
        <taxon>Ecdysozoa</taxon>
        <taxon>Tardigrada</taxon>
        <taxon>Eutardigrada</taxon>
        <taxon>Parachela</taxon>
        <taxon>Hypsibioidea</taxon>
        <taxon>Ramazzottiidae</taxon>
        <taxon>Ramazzottius</taxon>
    </lineage>
</organism>
<gene>
    <name evidence="17" type="primary">RvY_16019-1</name>
    <name evidence="17" type="synonym">RvY_16019.1</name>
    <name evidence="17" type="ORF">RvY_16019</name>
</gene>
<dbReference type="InterPro" id="IPR011993">
    <property type="entry name" value="PH-like_dom_sf"/>
</dbReference>
<dbReference type="GO" id="GO:0048638">
    <property type="term" value="P:regulation of developmental growth"/>
    <property type="evidence" value="ECO:0007669"/>
    <property type="project" value="UniProtKB-ARBA"/>
</dbReference>
<dbReference type="InterPro" id="IPR050236">
    <property type="entry name" value="Ser_Thr_kinase_AGC"/>
</dbReference>
<keyword evidence="8" id="KW-0808">Transferase</keyword>
<keyword evidence="6" id="KW-0963">Cytoplasm</keyword>
<feature type="compositionally biased region" description="Basic and acidic residues" evidence="15">
    <location>
        <begin position="71"/>
        <end position="86"/>
    </location>
</feature>
<evidence type="ECO:0000256" key="4">
    <source>
        <dbReference type="ARBA" id="ARBA00018538"/>
    </source>
</evidence>
<dbReference type="Gene3D" id="2.30.29.30">
    <property type="entry name" value="Pleckstrin-homology domain (PH domain)/Phosphotyrosine-binding domain (PTB)"/>
    <property type="match status" value="1"/>
</dbReference>
<dbReference type="STRING" id="947166.A0A1D1VZZ2"/>
<evidence type="ECO:0000256" key="2">
    <source>
        <dbReference type="ARBA" id="ARBA00010006"/>
    </source>
</evidence>
<keyword evidence="5" id="KW-0217">Developmental protein</keyword>
<dbReference type="Gene3D" id="3.30.200.20">
    <property type="entry name" value="Phosphorylase Kinase, domain 1"/>
    <property type="match status" value="1"/>
</dbReference>
<dbReference type="PROSITE" id="PS50011">
    <property type="entry name" value="PROTEIN_KINASE_DOM"/>
    <property type="match status" value="1"/>
</dbReference>
<feature type="domain" description="Protein kinase" evidence="16">
    <location>
        <begin position="101"/>
        <end position="379"/>
    </location>
</feature>
<evidence type="ECO:0000256" key="11">
    <source>
        <dbReference type="ARBA" id="ARBA00022840"/>
    </source>
</evidence>
<dbReference type="GO" id="GO:0004674">
    <property type="term" value="F:protein serine/threonine kinase activity"/>
    <property type="evidence" value="ECO:0007669"/>
    <property type="project" value="UniProtKB-KW"/>
</dbReference>
<comment type="caution">
    <text evidence="17">The sequence shown here is derived from an EMBL/GenBank/DDBJ whole genome shotgun (WGS) entry which is preliminary data.</text>
</comment>
<evidence type="ECO:0000313" key="17">
    <source>
        <dbReference type="EMBL" id="GAV05973.1"/>
    </source>
</evidence>
<feature type="region of interest" description="Disordered" evidence="15">
    <location>
        <begin position="438"/>
        <end position="457"/>
    </location>
</feature>
<dbReference type="InterPro" id="IPR033931">
    <property type="entry name" value="PDK1-typ_PH"/>
</dbReference>
<comment type="subcellular location">
    <subcellularLocation>
        <location evidence="1">Cytoplasm</location>
    </subcellularLocation>
</comment>
<keyword evidence="18" id="KW-1185">Reference proteome</keyword>
<dbReference type="GO" id="GO:1901701">
    <property type="term" value="P:cellular response to oxygen-containing compound"/>
    <property type="evidence" value="ECO:0007669"/>
    <property type="project" value="UniProtKB-ARBA"/>
</dbReference>
<dbReference type="GO" id="GO:0005737">
    <property type="term" value="C:cytoplasm"/>
    <property type="evidence" value="ECO:0007669"/>
    <property type="project" value="UniProtKB-SubCell"/>
</dbReference>
<evidence type="ECO:0000313" key="18">
    <source>
        <dbReference type="Proteomes" id="UP000186922"/>
    </source>
</evidence>
<evidence type="ECO:0000259" key="16">
    <source>
        <dbReference type="PROSITE" id="PS50011"/>
    </source>
</evidence>
<evidence type="ECO:0000256" key="6">
    <source>
        <dbReference type="ARBA" id="ARBA00022490"/>
    </source>
</evidence>
<feature type="compositionally biased region" description="Low complexity" evidence="15">
    <location>
        <begin position="27"/>
        <end position="51"/>
    </location>
</feature>
<accession>A0A1D1VZZ2</accession>
<evidence type="ECO:0000256" key="5">
    <source>
        <dbReference type="ARBA" id="ARBA00022473"/>
    </source>
</evidence>
<dbReference type="EMBL" id="BDGG01000012">
    <property type="protein sequence ID" value="GAV05973.1"/>
    <property type="molecule type" value="Genomic_DNA"/>
</dbReference>
<evidence type="ECO:0000256" key="7">
    <source>
        <dbReference type="ARBA" id="ARBA00022527"/>
    </source>
</evidence>
<dbReference type="InterPro" id="IPR008271">
    <property type="entry name" value="Ser/Thr_kinase_AS"/>
</dbReference>
<dbReference type="FunFam" id="3.30.200.20:FF:000191">
    <property type="entry name" value="3-phosphoinositide-dependent protein kinase 2-like"/>
    <property type="match status" value="1"/>
</dbReference>
<dbReference type="SMART" id="SM00220">
    <property type="entry name" value="S_TKc"/>
    <property type="match status" value="1"/>
</dbReference>
<comment type="catalytic activity">
    <reaction evidence="12">
        <text>L-threonyl-[protein] + ATP = O-phospho-L-threonyl-[protein] + ADP + H(+)</text>
        <dbReference type="Rhea" id="RHEA:46608"/>
        <dbReference type="Rhea" id="RHEA-COMP:11060"/>
        <dbReference type="Rhea" id="RHEA-COMP:11605"/>
        <dbReference type="ChEBI" id="CHEBI:15378"/>
        <dbReference type="ChEBI" id="CHEBI:30013"/>
        <dbReference type="ChEBI" id="CHEBI:30616"/>
        <dbReference type="ChEBI" id="CHEBI:61977"/>
        <dbReference type="ChEBI" id="CHEBI:456216"/>
        <dbReference type="EC" id="2.7.11.1"/>
    </reaction>
</comment>
<dbReference type="FunFam" id="2.30.29.30:FF:000324">
    <property type="entry name" value="Phosphoinositide-dependent kinase 1, isoform F"/>
    <property type="match status" value="1"/>
</dbReference>
<dbReference type="Pfam" id="PF14593">
    <property type="entry name" value="PH_3"/>
    <property type="match status" value="1"/>
</dbReference>
<dbReference type="Gene3D" id="1.10.510.10">
    <property type="entry name" value="Transferase(Phosphotransferase) domain 1"/>
    <property type="match status" value="1"/>
</dbReference>
<dbReference type="PROSITE" id="PS00107">
    <property type="entry name" value="PROTEIN_KINASE_ATP"/>
    <property type="match status" value="1"/>
</dbReference>
<reference evidence="17 18" key="1">
    <citation type="journal article" date="2016" name="Nat. Commun.">
        <title>Extremotolerant tardigrade genome and improved radiotolerance of human cultured cells by tardigrade-unique protein.</title>
        <authorList>
            <person name="Hashimoto T."/>
            <person name="Horikawa D.D."/>
            <person name="Saito Y."/>
            <person name="Kuwahara H."/>
            <person name="Kozuka-Hata H."/>
            <person name="Shin-I T."/>
            <person name="Minakuchi Y."/>
            <person name="Ohishi K."/>
            <person name="Motoyama A."/>
            <person name="Aizu T."/>
            <person name="Enomoto A."/>
            <person name="Kondo K."/>
            <person name="Tanaka S."/>
            <person name="Hara Y."/>
            <person name="Koshikawa S."/>
            <person name="Sagara H."/>
            <person name="Miura T."/>
            <person name="Yokobori S."/>
            <person name="Miyagawa K."/>
            <person name="Suzuki Y."/>
            <person name="Kubo T."/>
            <person name="Oyama M."/>
            <person name="Kohara Y."/>
            <person name="Fujiyama A."/>
            <person name="Arakawa K."/>
            <person name="Katayama T."/>
            <person name="Toyoda A."/>
            <person name="Kunieda T."/>
        </authorList>
    </citation>
    <scope>NUCLEOTIDE SEQUENCE [LARGE SCALE GENOMIC DNA]</scope>
    <source>
        <strain evidence="17 18">YOKOZUNA-1</strain>
    </source>
</reference>
<evidence type="ECO:0000256" key="15">
    <source>
        <dbReference type="SAM" id="MobiDB-lite"/>
    </source>
</evidence>
<dbReference type="InterPro" id="IPR017441">
    <property type="entry name" value="Protein_kinase_ATP_BS"/>
</dbReference>
<dbReference type="GO" id="GO:0035556">
    <property type="term" value="P:intracellular signal transduction"/>
    <property type="evidence" value="ECO:0007669"/>
    <property type="project" value="TreeGrafter"/>
</dbReference>
<evidence type="ECO:0000256" key="12">
    <source>
        <dbReference type="ARBA" id="ARBA00047899"/>
    </source>
</evidence>
<evidence type="ECO:0000256" key="13">
    <source>
        <dbReference type="ARBA" id="ARBA00048679"/>
    </source>
</evidence>
<evidence type="ECO:0000256" key="10">
    <source>
        <dbReference type="ARBA" id="ARBA00022777"/>
    </source>
</evidence>
<evidence type="ECO:0000256" key="9">
    <source>
        <dbReference type="ARBA" id="ARBA00022741"/>
    </source>
</evidence>
<dbReference type="PANTHER" id="PTHR24356">
    <property type="entry name" value="SERINE/THREONINE-PROTEIN KINASE"/>
    <property type="match status" value="1"/>
</dbReference>
<evidence type="ECO:0000256" key="14">
    <source>
        <dbReference type="PROSITE-ProRule" id="PRU10141"/>
    </source>
</evidence>
<dbReference type="CDD" id="cd05581">
    <property type="entry name" value="STKc_PDK1"/>
    <property type="match status" value="1"/>
</dbReference>
<dbReference type="PROSITE" id="PS00108">
    <property type="entry name" value="PROTEIN_KINASE_ST"/>
    <property type="match status" value="1"/>
</dbReference>
<dbReference type="Pfam" id="PF00069">
    <property type="entry name" value="Pkinase"/>
    <property type="match status" value="1"/>
</dbReference>
<dbReference type="InterPro" id="IPR000719">
    <property type="entry name" value="Prot_kinase_dom"/>
</dbReference>
<evidence type="ECO:0000256" key="1">
    <source>
        <dbReference type="ARBA" id="ARBA00004496"/>
    </source>
</evidence>
<dbReference type="FunFam" id="1.10.510.10:FF:000163">
    <property type="entry name" value="3-phosphoinositide-dependent protein kinase 1"/>
    <property type="match status" value="1"/>
</dbReference>
<evidence type="ECO:0000256" key="3">
    <source>
        <dbReference type="ARBA" id="ARBA00012513"/>
    </source>
</evidence>
<comment type="similarity">
    <text evidence="2">Belongs to the protein kinase superfamily. AGC Ser/Thr protein kinase family. PDPK1 subfamily.</text>
</comment>
<dbReference type="GO" id="GO:0005524">
    <property type="term" value="F:ATP binding"/>
    <property type="evidence" value="ECO:0007669"/>
    <property type="project" value="UniProtKB-UniRule"/>
</dbReference>
<keyword evidence="10" id="KW-0418">Kinase</keyword>
<dbReference type="InterPro" id="IPR011009">
    <property type="entry name" value="Kinase-like_dom_sf"/>
</dbReference>
<dbReference type="PANTHER" id="PTHR24356:SF163">
    <property type="entry name" value="3-PHOSPHOINOSITIDE-DEPENDENT PROTEIN KINASE 1-RELATED"/>
    <property type="match status" value="1"/>
</dbReference>
<proteinExistence type="inferred from homology"/>
<protein>
    <recommendedName>
        <fullName evidence="4">3-phosphoinositide-dependent protein kinase 1</fullName>
        <ecNumber evidence="3">2.7.11.1</ecNumber>
    </recommendedName>
</protein>
<dbReference type="CDD" id="cd01262">
    <property type="entry name" value="PH_PDK1"/>
    <property type="match status" value="1"/>
</dbReference>
<dbReference type="EC" id="2.7.11.1" evidence="3"/>
<comment type="catalytic activity">
    <reaction evidence="13">
        <text>L-seryl-[protein] + ATP = O-phospho-L-seryl-[protein] + ADP + H(+)</text>
        <dbReference type="Rhea" id="RHEA:17989"/>
        <dbReference type="Rhea" id="RHEA-COMP:9863"/>
        <dbReference type="Rhea" id="RHEA-COMP:11604"/>
        <dbReference type="ChEBI" id="CHEBI:15378"/>
        <dbReference type="ChEBI" id="CHEBI:29999"/>
        <dbReference type="ChEBI" id="CHEBI:30616"/>
        <dbReference type="ChEBI" id="CHEBI:83421"/>
        <dbReference type="ChEBI" id="CHEBI:456216"/>
        <dbReference type="EC" id="2.7.11.1"/>
    </reaction>
</comment>
<keyword evidence="9 14" id="KW-0547">Nucleotide-binding</keyword>
<name>A0A1D1VZZ2_RAMVA</name>
<keyword evidence="7" id="KW-0723">Serine/threonine-protein kinase</keyword>
<dbReference type="Proteomes" id="UP000186922">
    <property type="component" value="Unassembled WGS sequence"/>
</dbReference>
<feature type="binding site" evidence="14">
    <location>
        <position position="130"/>
    </location>
    <ligand>
        <name>ATP</name>
        <dbReference type="ChEBI" id="CHEBI:30616"/>
    </ligand>
</feature>
<dbReference type="InterPro" id="IPR039046">
    <property type="entry name" value="PDPK1"/>
</dbReference>
<feature type="region of interest" description="Disordered" evidence="15">
    <location>
        <begin position="1"/>
        <end position="95"/>
    </location>
</feature>
<dbReference type="SUPFAM" id="SSF50729">
    <property type="entry name" value="PH domain-like"/>
    <property type="match status" value="1"/>
</dbReference>
<evidence type="ECO:0000256" key="8">
    <source>
        <dbReference type="ARBA" id="ARBA00022679"/>
    </source>
</evidence>
<dbReference type="AlphaFoldDB" id="A0A1D1VZZ2"/>
<dbReference type="SUPFAM" id="SSF56112">
    <property type="entry name" value="Protein kinase-like (PK-like)"/>
    <property type="match status" value="1"/>
</dbReference>
<keyword evidence="11 14" id="KW-0067">ATP-binding</keyword>
<dbReference type="OrthoDB" id="347657at2759"/>